<reference evidence="4 5" key="1">
    <citation type="submission" date="2018-06" db="EMBL/GenBank/DDBJ databases">
        <authorList>
            <consortium name="Pathogen Informatics"/>
            <person name="Doyle S."/>
        </authorList>
    </citation>
    <scope>NUCLEOTIDE SEQUENCE [LARGE SCALE GENOMIC DNA]</scope>
    <source>
        <strain evidence="4 5">NCTC10660</strain>
    </source>
</reference>
<dbReference type="RefSeq" id="WP_074897276.1">
    <property type="nucleotide sequence ID" value="NZ_CP031252.1"/>
</dbReference>
<gene>
    <name evidence="4" type="ORF">NCTC10660_01117</name>
</gene>
<keyword evidence="2" id="KW-0274">FAD</keyword>
<organism evidence="4 5">
    <name type="scientific">Neisseria elongata</name>
    <dbReference type="NCBI Taxonomy" id="495"/>
    <lineage>
        <taxon>Bacteria</taxon>
        <taxon>Pseudomonadati</taxon>
        <taxon>Pseudomonadota</taxon>
        <taxon>Betaproteobacteria</taxon>
        <taxon>Neisseriales</taxon>
        <taxon>Neisseriaceae</taxon>
        <taxon>Neisseria</taxon>
    </lineage>
</organism>
<evidence type="ECO:0000313" key="4">
    <source>
        <dbReference type="EMBL" id="STZ67633.1"/>
    </source>
</evidence>
<dbReference type="InterPro" id="IPR016171">
    <property type="entry name" value="Vanillyl_alc_oxidase_C-sub2"/>
</dbReference>
<proteinExistence type="predicted"/>
<dbReference type="AlphaFoldDB" id="A0A378U0E1"/>
<keyword evidence="4" id="KW-0560">Oxidoreductase</keyword>
<evidence type="ECO:0000256" key="2">
    <source>
        <dbReference type="ARBA" id="ARBA00022827"/>
    </source>
</evidence>
<dbReference type="InterPro" id="IPR006094">
    <property type="entry name" value="Oxid_FAD_bind_N"/>
</dbReference>
<dbReference type="InterPro" id="IPR036318">
    <property type="entry name" value="FAD-bd_PCMH-like_sf"/>
</dbReference>
<evidence type="ECO:0000313" key="5">
    <source>
        <dbReference type="Proteomes" id="UP000254927"/>
    </source>
</evidence>
<dbReference type="Gene3D" id="1.10.45.10">
    <property type="entry name" value="Vanillyl-alcohol Oxidase, Chain A, domain 4"/>
    <property type="match status" value="1"/>
</dbReference>
<dbReference type="InterPro" id="IPR016164">
    <property type="entry name" value="FAD-linked_Oxase-like_C"/>
</dbReference>
<dbReference type="PANTHER" id="PTHR11748">
    <property type="entry name" value="D-LACTATE DEHYDROGENASE"/>
    <property type="match status" value="1"/>
</dbReference>
<evidence type="ECO:0000259" key="3">
    <source>
        <dbReference type="PROSITE" id="PS51387"/>
    </source>
</evidence>
<sequence length="360" mass="38398">MDTSLQYLRQQIRQAADEGYALTVRGGGSKDFYGEPVRPAAILDTRIHSGITAYDPDELVITAKAGTPLAVIEAALAERRQILPFEPPHFGAGATLGGAVACGLAGPGRAHFGAVRDFVLGCRLIDGCGQVLDFGGRVVKNVAGYDIHKTMAGAMGTLGVLAEVSLKVLPAPEREITLQFECSAAAARGMLHARMGQPLPLTAGFWDNGALFVRLGGSAAGVEAAAIRLGGERLAGRANADLWLAVREQLLPAFRPSENEDVRLWRVSVPDTAPELELDGTFCMEWGGGLRWYQTGLPADEIRAAASEAGGHATLFRGALRAGETAFTLPQENVLRIQRRLKKLFDPHNILNRGRMPGLS</sequence>
<keyword evidence="1" id="KW-0285">Flavoprotein</keyword>
<name>A0A378U0E1_NEIEL</name>
<dbReference type="Gene3D" id="3.30.465.10">
    <property type="match status" value="1"/>
</dbReference>
<accession>A0A378U0E1</accession>
<dbReference type="SUPFAM" id="SSF56176">
    <property type="entry name" value="FAD-binding/transporter-associated domain-like"/>
    <property type="match status" value="1"/>
</dbReference>
<dbReference type="GO" id="GO:0071949">
    <property type="term" value="F:FAD binding"/>
    <property type="evidence" value="ECO:0007669"/>
    <property type="project" value="InterPro"/>
</dbReference>
<dbReference type="InterPro" id="IPR016166">
    <property type="entry name" value="FAD-bd_PCMH"/>
</dbReference>
<dbReference type="EC" id="1.-.-.-" evidence="4"/>
<dbReference type="PROSITE" id="PS51387">
    <property type="entry name" value="FAD_PCMH"/>
    <property type="match status" value="1"/>
</dbReference>
<dbReference type="PANTHER" id="PTHR11748:SF103">
    <property type="entry name" value="GLYCOLATE OXIDASE SUBUNIT GLCE"/>
    <property type="match status" value="1"/>
</dbReference>
<dbReference type="NCBIfam" id="NF008439">
    <property type="entry name" value="PRK11282.1"/>
    <property type="match status" value="1"/>
</dbReference>
<dbReference type="SUPFAM" id="SSF55103">
    <property type="entry name" value="FAD-linked oxidases, C-terminal domain"/>
    <property type="match status" value="1"/>
</dbReference>
<dbReference type="GO" id="GO:0016491">
    <property type="term" value="F:oxidoreductase activity"/>
    <property type="evidence" value="ECO:0007669"/>
    <property type="project" value="UniProtKB-KW"/>
</dbReference>
<dbReference type="InterPro" id="IPR016169">
    <property type="entry name" value="FAD-bd_PCMH_sub2"/>
</dbReference>
<protein>
    <submittedName>
        <fullName evidence="4">Oxidoreductase, putative</fullName>
        <ecNumber evidence="4">1.-.-.-</ecNumber>
    </submittedName>
</protein>
<dbReference type="GeneID" id="93352100"/>
<dbReference type="Pfam" id="PF01565">
    <property type="entry name" value="FAD_binding_4"/>
    <property type="match status" value="1"/>
</dbReference>
<evidence type="ECO:0000256" key="1">
    <source>
        <dbReference type="ARBA" id="ARBA00022630"/>
    </source>
</evidence>
<feature type="domain" description="FAD-binding PCMH-type" evidence="3">
    <location>
        <begin position="1"/>
        <end position="171"/>
    </location>
</feature>
<dbReference type="Proteomes" id="UP000254927">
    <property type="component" value="Unassembled WGS sequence"/>
</dbReference>
<dbReference type="EMBL" id="UGQW01000002">
    <property type="protein sequence ID" value="STZ67633.1"/>
    <property type="molecule type" value="Genomic_DNA"/>
</dbReference>